<dbReference type="GO" id="GO:0008777">
    <property type="term" value="F:acetylornithine deacetylase activity"/>
    <property type="evidence" value="ECO:0007669"/>
    <property type="project" value="TreeGrafter"/>
</dbReference>
<dbReference type="RefSeq" id="WP_200353072.1">
    <property type="nucleotide sequence ID" value="NZ_BAABHZ010000002.1"/>
</dbReference>
<comment type="cofactor">
    <cofactor evidence="1">
        <name>Zn(2+)</name>
        <dbReference type="ChEBI" id="CHEBI:29105"/>
    </cofactor>
</comment>
<keyword evidence="4" id="KW-0862">Zinc</keyword>
<evidence type="ECO:0000259" key="6">
    <source>
        <dbReference type="Pfam" id="PF07687"/>
    </source>
</evidence>
<dbReference type="SUPFAM" id="SSF53187">
    <property type="entry name" value="Zn-dependent exopeptidases"/>
    <property type="match status" value="1"/>
</dbReference>
<proteinExistence type="predicted"/>
<evidence type="ECO:0000313" key="8">
    <source>
        <dbReference type="Proteomes" id="UP000600139"/>
    </source>
</evidence>
<dbReference type="PROSITE" id="PS00759">
    <property type="entry name" value="ARGE_DAPE_CPG2_2"/>
    <property type="match status" value="1"/>
</dbReference>
<keyword evidence="3" id="KW-0378">Hydrolase</keyword>
<dbReference type="InterPro" id="IPR001261">
    <property type="entry name" value="ArgE/DapE_CS"/>
</dbReference>
<dbReference type="InterPro" id="IPR011650">
    <property type="entry name" value="Peptidase_M20_dimer"/>
</dbReference>
<dbReference type="PANTHER" id="PTHR43808:SF31">
    <property type="entry name" value="N-ACETYL-L-CITRULLINE DEACETYLASE"/>
    <property type="match status" value="1"/>
</dbReference>
<gene>
    <name evidence="7" type="ORF">JIN84_21025</name>
</gene>
<dbReference type="GO" id="GO:0006526">
    <property type="term" value="P:L-arginine biosynthetic process"/>
    <property type="evidence" value="ECO:0007669"/>
    <property type="project" value="TreeGrafter"/>
</dbReference>
<keyword evidence="5" id="KW-0170">Cobalt</keyword>
<protein>
    <submittedName>
        <fullName evidence="7">M20 family metallopeptidase</fullName>
    </submittedName>
</protein>
<dbReference type="Gene3D" id="3.30.70.360">
    <property type="match status" value="1"/>
</dbReference>
<dbReference type="Pfam" id="PF01546">
    <property type="entry name" value="Peptidase_M20"/>
    <property type="match status" value="1"/>
</dbReference>
<dbReference type="Gene3D" id="3.40.630.10">
    <property type="entry name" value="Zn peptidases"/>
    <property type="match status" value="1"/>
</dbReference>
<evidence type="ECO:0000256" key="5">
    <source>
        <dbReference type="ARBA" id="ARBA00023285"/>
    </source>
</evidence>
<dbReference type="InterPro" id="IPR002933">
    <property type="entry name" value="Peptidase_M20"/>
</dbReference>
<dbReference type="CDD" id="cd08659">
    <property type="entry name" value="M20_ArgE_DapE-like"/>
    <property type="match status" value="1"/>
</dbReference>
<evidence type="ECO:0000256" key="4">
    <source>
        <dbReference type="ARBA" id="ARBA00022833"/>
    </source>
</evidence>
<dbReference type="InterPro" id="IPR050072">
    <property type="entry name" value="Peptidase_M20A"/>
</dbReference>
<keyword evidence="2" id="KW-0479">Metal-binding</keyword>
<dbReference type="GO" id="GO:0046872">
    <property type="term" value="F:metal ion binding"/>
    <property type="evidence" value="ECO:0007669"/>
    <property type="project" value="UniProtKB-KW"/>
</dbReference>
<reference evidence="7" key="1">
    <citation type="submission" date="2021-01" db="EMBL/GenBank/DDBJ databases">
        <title>Modified the classification status of verrucomicrobia.</title>
        <authorList>
            <person name="Feng X."/>
        </authorList>
    </citation>
    <scope>NUCLEOTIDE SEQUENCE</scope>
    <source>
        <strain evidence="7">JCM 18052</strain>
    </source>
</reference>
<dbReference type="Pfam" id="PF07687">
    <property type="entry name" value="M20_dimer"/>
    <property type="match status" value="1"/>
</dbReference>
<dbReference type="EMBL" id="JAENIK010000013">
    <property type="protein sequence ID" value="MBK1818119.1"/>
    <property type="molecule type" value="Genomic_DNA"/>
</dbReference>
<dbReference type="Proteomes" id="UP000600139">
    <property type="component" value="Unassembled WGS sequence"/>
</dbReference>
<name>A0A934RAQ5_9BACT</name>
<dbReference type="SUPFAM" id="SSF55031">
    <property type="entry name" value="Bacterial exopeptidase dimerisation domain"/>
    <property type="match status" value="1"/>
</dbReference>
<dbReference type="PANTHER" id="PTHR43808">
    <property type="entry name" value="ACETYLORNITHINE DEACETYLASE"/>
    <property type="match status" value="1"/>
</dbReference>
<sequence>MSQDVVSLLQQLVRIPSVNPDNAPGTEQIGEETLAIFLSGWLESIGAEVVLEEIKPGRPNLIARFAPLDGRPRILLGPHLDTVGVGGMTIEPFSGENRDGRIWGRGSSDTKGPMAAMLWALHEHREILADLPVAVDFVAFMGEESGQWGSIDFAKRHGSHYSFALVGEPTSLQVVHVTKGSLWATLRATGKAAHSSQPERGENAILKLTRALDLLDHHLGKKLATFTHPVLGHSTMNVGMIRGGARPNIVPDLAEAEIDIRITPALAAAGGALKLLQETIEFHELPVEIVKPHENPPMDTSADHPMIQALLATDSGTRLAGAPWFSDAAHLSNGGIPSICIGPGSIDQAHTIDEFIDISALEEGADFFYAFIAGLK</sequence>
<evidence type="ECO:0000313" key="7">
    <source>
        <dbReference type="EMBL" id="MBK1818119.1"/>
    </source>
</evidence>
<organism evidence="7 8">
    <name type="scientific">Luteolibacter yonseiensis</name>
    <dbReference type="NCBI Taxonomy" id="1144680"/>
    <lineage>
        <taxon>Bacteria</taxon>
        <taxon>Pseudomonadati</taxon>
        <taxon>Verrucomicrobiota</taxon>
        <taxon>Verrucomicrobiia</taxon>
        <taxon>Verrucomicrobiales</taxon>
        <taxon>Verrucomicrobiaceae</taxon>
        <taxon>Luteolibacter</taxon>
    </lineage>
</organism>
<comment type="caution">
    <text evidence="7">The sequence shown here is derived from an EMBL/GenBank/DDBJ whole genome shotgun (WGS) entry which is preliminary data.</text>
</comment>
<evidence type="ECO:0000256" key="1">
    <source>
        <dbReference type="ARBA" id="ARBA00001947"/>
    </source>
</evidence>
<evidence type="ECO:0000256" key="2">
    <source>
        <dbReference type="ARBA" id="ARBA00022723"/>
    </source>
</evidence>
<feature type="domain" description="Peptidase M20 dimerisation" evidence="6">
    <location>
        <begin position="178"/>
        <end position="266"/>
    </location>
</feature>
<accession>A0A934RAQ5</accession>
<keyword evidence="8" id="KW-1185">Reference proteome</keyword>
<evidence type="ECO:0000256" key="3">
    <source>
        <dbReference type="ARBA" id="ARBA00022801"/>
    </source>
</evidence>
<dbReference type="InterPro" id="IPR036264">
    <property type="entry name" value="Bact_exopeptidase_dim_dom"/>
</dbReference>
<dbReference type="AlphaFoldDB" id="A0A934RAQ5"/>